<protein>
    <submittedName>
        <fullName evidence="1">ATP/GTP-binding protein</fullName>
    </submittedName>
</protein>
<dbReference type="AlphaFoldDB" id="A0A943QYX9"/>
<evidence type="ECO:0000313" key="1">
    <source>
        <dbReference type="EMBL" id="MBS6098795.1"/>
    </source>
</evidence>
<reference evidence="1" key="1">
    <citation type="submission" date="2021-05" db="EMBL/GenBank/DDBJ databases">
        <title>Infant gut strain persistence is associated with maternal origin, phylogeny, and functional potential including surface adhesion and iron acquisition.</title>
        <authorList>
            <person name="Lou Y.C."/>
        </authorList>
    </citation>
    <scope>NUCLEOTIDE SEQUENCE</scope>
    <source>
        <strain evidence="1">L3_122_031G1_dasL3_122_031G1_maxbin2.maxbin.025s ta_sub</strain>
    </source>
</reference>
<sequence>MAYPIKYIENNLVWNKDGECYAYYELVPYNYSFLSPEQKIQVHDSFRQLIAQNRDGKIHALQISTESSIRSAQERSKNEVTGKLKAVAYDKIDQQTDALISMIGENQVNYRFFIGFKLLLNDQEFSMKSLTVEAKNALSDFVYDVNHKLMGDFV</sequence>
<dbReference type="Proteomes" id="UP000703822">
    <property type="component" value="Unassembled WGS sequence"/>
</dbReference>
<dbReference type="EMBL" id="JAHAGS010000419">
    <property type="protein sequence ID" value="MBS6098795.1"/>
    <property type="molecule type" value="Genomic_DNA"/>
</dbReference>
<comment type="caution">
    <text evidence="1">The sequence shown here is derived from an EMBL/GenBank/DDBJ whole genome shotgun (WGS) entry which is preliminary data.</text>
</comment>
<organism evidence="1 2">
    <name type="scientific">Streptococcus vestibularis</name>
    <dbReference type="NCBI Taxonomy" id="1343"/>
    <lineage>
        <taxon>Bacteria</taxon>
        <taxon>Bacillati</taxon>
        <taxon>Bacillota</taxon>
        <taxon>Bacilli</taxon>
        <taxon>Lactobacillales</taxon>
        <taxon>Streptococcaceae</taxon>
        <taxon>Streptococcus</taxon>
    </lineage>
</organism>
<proteinExistence type="predicted"/>
<accession>A0A943QYX9</accession>
<gene>
    <name evidence="1" type="ORF">KH901_10300</name>
</gene>
<name>A0A943QYX9_STRVE</name>
<feature type="non-terminal residue" evidence="1">
    <location>
        <position position="154"/>
    </location>
</feature>
<evidence type="ECO:0000313" key="2">
    <source>
        <dbReference type="Proteomes" id="UP000703822"/>
    </source>
</evidence>